<feature type="region of interest" description="Disordered" evidence="1">
    <location>
        <begin position="36"/>
        <end position="73"/>
    </location>
</feature>
<dbReference type="AlphaFoldDB" id="A0A6A2XGG5"/>
<name>A0A6A2XGG5_HIBSY</name>
<gene>
    <name evidence="2" type="ORF">F3Y22_tig00111745pilonHSYRG00047</name>
</gene>
<dbReference type="Proteomes" id="UP000436088">
    <property type="component" value="Unassembled WGS sequence"/>
</dbReference>
<comment type="caution">
    <text evidence="2">The sequence shown here is derived from an EMBL/GenBank/DDBJ whole genome shotgun (WGS) entry which is preliminary data.</text>
</comment>
<protein>
    <submittedName>
        <fullName evidence="2">Uncharacterized protein</fullName>
    </submittedName>
</protein>
<keyword evidence="3" id="KW-1185">Reference proteome</keyword>
<dbReference type="EMBL" id="VEPZ02001417">
    <property type="protein sequence ID" value="KAE8674528.1"/>
    <property type="molecule type" value="Genomic_DNA"/>
</dbReference>
<proteinExistence type="predicted"/>
<feature type="compositionally biased region" description="Basic and acidic residues" evidence="1">
    <location>
        <begin position="36"/>
        <end position="48"/>
    </location>
</feature>
<reference evidence="2" key="1">
    <citation type="submission" date="2019-09" db="EMBL/GenBank/DDBJ databases">
        <title>Draft genome information of white flower Hibiscus syriacus.</title>
        <authorList>
            <person name="Kim Y.-M."/>
        </authorList>
    </citation>
    <scope>NUCLEOTIDE SEQUENCE [LARGE SCALE GENOMIC DNA]</scope>
    <source>
        <strain evidence="2">YM2019G1</strain>
    </source>
</reference>
<evidence type="ECO:0000313" key="2">
    <source>
        <dbReference type="EMBL" id="KAE8674528.1"/>
    </source>
</evidence>
<organism evidence="2 3">
    <name type="scientific">Hibiscus syriacus</name>
    <name type="common">Rose of Sharon</name>
    <dbReference type="NCBI Taxonomy" id="106335"/>
    <lineage>
        <taxon>Eukaryota</taxon>
        <taxon>Viridiplantae</taxon>
        <taxon>Streptophyta</taxon>
        <taxon>Embryophyta</taxon>
        <taxon>Tracheophyta</taxon>
        <taxon>Spermatophyta</taxon>
        <taxon>Magnoliopsida</taxon>
        <taxon>eudicotyledons</taxon>
        <taxon>Gunneridae</taxon>
        <taxon>Pentapetalae</taxon>
        <taxon>rosids</taxon>
        <taxon>malvids</taxon>
        <taxon>Malvales</taxon>
        <taxon>Malvaceae</taxon>
        <taxon>Malvoideae</taxon>
        <taxon>Hibiscus</taxon>
    </lineage>
</organism>
<evidence type="ECO:0000256" key="1">
    <source>
        <dbReference type="SAM" id="MobiDB-lite"/>
    </source>
</evidence>
<evidence type="ECO:0000313" key="3">
    <source>
        <dbReference type="Proteomes" id="UP000436088"/>
    </source>
</evidence>
<sequence length="132" mass="14571">MPSGRPTRSPCLPSELQEIACAMHVPTRWASEVIRPRPSESIRGHPTEAIRTSYTRASEGNRASYARESEGSRARVGRPECMATYVLGRACAMQHVHSLCLSKGRSPRVHGDLQGRPECMATYGQHCGFHPI</sequence>
<accession>A0A6A2XGG5</accession>